<accession>A0AAE3ZKI1</accession>
<keyword evidence="2" id="KW-1185">Reference proteome</keyword>
<reference evidence="1 2" key="1">
    <citation type="submission" date="2023-07" db="EMBL/GenBank/DDBJ databases">
        <title>Sequencing the genomes of 1000 actinobacteria strains.</title>
        <authorList>
            <person name="Klenk H.-P."/>
        </authorList>
    </citation>
    <scope>NUCLEOTIDE SEQUENCE [LARGE SCALE GENOMIC DNA]</scope>
    <source>
        <strain evidence="1 2">DSM 44711</strain>
    </source>
</reference>
<evidence type="ECO:0000313" key="2">
    <source>
        <dbReference type="Proteomes" id="UP001183629"/>
    </source>
</evidence>
<dbReference type="Proteomes" id="UP001183629">
    <property type="component" value="Unassembled WGS sequence"/>
</dbReference>
<organism evidence="1 2">
    <name type="scientific">Catenuloplanes niger</name>
    <dbReference type="NCBI Taxonomy" id="587534"/>
    <lineage>
        <taxon>Bacteria</taxon>
        <taxon>Bacillati</taxon>
        <taxon>Actinomycetota</taxon>
        <taxon>Actinomycetes</taxon>
        <taxon>Micromonosporales</taxon>
        <taxon>Micromonosporaceae</taxon>
        <taxon>Catenuloplanes</taxon>
    </lineage>
</organism>
<name>A0AAE3ZKI1_9ACTN</name>
<gene>
    <name evidence="1" type="ORF">J2S44_001161</name>
</gene>
<evidence type="ECO:0000313" key="1">
    <source>
        <dbReference type="EMBL" id="MDR7320911.1"/>
    </source>
</evidence>
<protein>
    <submittedName>
        <fullName evidence="1">Uncharacterized protein</fullName>
    </submittedName>
</protein>
<comment type="caution">
    <text evidence="1">The sequence shown here is derived from an EMBL/GenBank/DDBJ whole genome shotgun (WGS) entry which is preliminary data.</text>
</comment>
<dbReference type="AlphaFoldDB" id="A0AAE3ZKI1"/>
<sequence length="117" mass="12680">MRDVHDTELLVRRRAAAVAGLDGPLGTLHRQIRCSPLPARSGFPARSAVTGPDPRLGLLRPGLDSRLDPLRPARIRIDARDRGLVLVPLVFGGDRLMAAWDERAVYVACPARGARSA</sequence>
<dbReference type="RefSeq" id="WP_310409605.1">
    <property type="nucleotide sequence ID" value="NZ_JAVDYC010000001.1"/>
</dbReference>
<dbReference type="EMBL" id="JAVDYC010000001">
    <property type="protein sequence ID" value="MDR7320911.1"/>
    <property type="molecule type" value="Genomic_DNA"/>
</dbReference>
<proteinExistence type="predicted"/>